<proteinExistence type="predicted"/>
<evidence type="ECO:0000313" key="1">
    <source>
        <dbReference type="EMBL" id="QGZ93638.1"/>
    </source>
</evidence>
<name>A0A6I6MKA3_9CAUL</name>
<reference evidence="2" key="1">
    <citation type="submission" date="2019-12" db="EMBL/GenBank/DDBJ databases">
        <title>Complete genome of Terracaulis silvestris 0127_4.</title>
        <authorList>
            <person name="Vieira S."/>
            <person name="Riedel T."/>
            <person name="Sproer C."/>
            <person name="Pascual J."/>
            <person name="Boedeker C."/>
            <person name="Overmann J."/>
        </authorList>
    </citation>
    <scope>NUCLEOTIDE SEQUENCE [LARGE SCALE GENOMIC DNA]</scope>
    <source>
        <strain evidence="2">0127_4</strain>
    </source>
</reference>
<gene>
    <name evidence="1" type="ORF">DSM104635_00450</name>
</gene>
<dbReference type="SUPFAM" id="SSF50199">
    <property type="entry name" value="Staphylococcal nuclease"/>
    <property type="match status" value="1"/>
</dbReference>
<protein>
    <submittedName>
        <fullName evidence="1">Uncharacterized protein</fullName>
    </submittedName>
</protein>
<dbReference type="InterPro" id="IPR035437">
    <property type="entry name" value="SNase_OB-fold_sf"/>
</dbReference>
<sequence length="149" mass="16673">MLLSDRKPSSIISRKQGHVLRKPLETDAMLSKARLQQLAVPEEPVLELNPRRRATRMRDMFYVWESDDPNTWIEVRLADFNAPELNASGGAAAKSALERIAMRRTAQCIAGGGRSRRVISYDRVIATCRISGRRIGDLLREAGAEEGGR</sequence>
<dbReference type="KEGG" id="tsv:DSM104635_00450"/>
<dbReference type="AlphaFoldDB" id="A0A6I6MKA3"/>
<keyword evidence="2" id="KW-1185">Reference proteome</keyword>
<accession>A0A6I6MKA3</accession>
<organism evidence="1 2">
    <name type="scientific">Terricaulis silvestris</name>
    <dbReference type="NCBI Taxonomy" id="2686094"/>
    <lineage>
        <taxon>Bacteria</taxon>
        <taxon>Pseudomonadati</taxon>
        <taxon>Pseudomonadota</taxon>
        <taxon>Alphaproteobacteria</taxon>
        <taxon>Caulobacterales</taxon>
        <taxon>Caulobacteraceae</taxon>
        <taxon>Terricaulis</taxon>
    </lineage>
</organism>
<dbReference type="Proteomes" id="UP000431269">
    <property type="component" value="Chromosome"/>
</dbReference>
<dbReference type="EMBL" id="CP047045">
    <property type="protein sequence ID" value="QGZ93638.1"/>
    <property type="molecule type" value="Genomic_DNA"/>
</dbReference>
<evidence type="ECO:0000313" key="2">
    <source>
        <dbReference type="Proteomes" id="UP000431269"/>
    </source>
</evidence>
<dbReference type="Gene3D" id="2.40.50.90">
    <property type="match status" value="1"/>
</dbReference>